<evidence type="ECO:0000313" key="2">
    <source>
        <dbReference type="EMBL" id="BCB75573.1"/>
    </source>
</evidence>
<proteinExistence type="predicted"/>
<keyword evidence="3" id="KW-1185">Reference proteome</keyword>
<dbReference type="Gene3D" id="3.10.180.10">
    <property type="entry name" value="2,3-Dihydroxybiphenyl 1,2-Dioxygenase, domain 1"/>
    <property type="match status" value="1"/>
</dbReference>
<dbReference type="PROSITE" id="PS51819">
    <property type="entry name" value="VOC"/>
    <property type="match status" value="1"/>
</dbReference>
<dbReference type="Pfam" id="PF00903">
    <property type="entry name" value="Glyoxalase"/>
    <property type="match status" value="1"/>
</dbReference>
<evidence type="ECO:0000259" key="1">
    <source>
        <dbReference type="PROSITE" id="PS51819"/>
    </source>
</evidence>
<dbReference type="SUPFAM" id="SSF54593">
    <property type="entry name" value="Glyoxalase/Bleomycin resistance protein/Dihydroxybiphenyl dioxygenase"/>
    <property type="match status" value="1"/>
</dbReference>
<dbReference type="RefSeq" id="WP_173035438.1">
    <property type="nucleotide sequence ID" value="NZ_AP022870.1"/>
</dbReference>
<gene>
    <name evidence="2" type="ORF">Pflav_019830</name>
</gene>
<reference evidence="2 3" key="1">
    <citation type="submission" date="2020-03" db="EMBL/GenBank/DDBJ databases">
        <title>Whole genome shotgun sequence of Phytohabitans flavus NBRC 107702.</title>
        <authorList>
            <person name="Komaki H."/>
            <person name="Tamura T."/>
        </authorList>
    </citation>
    <scope>NUCLEOTIDE SEQUENCE [LARGE SCALE GENOMIC DNA]</scope>
    <source>
        <strain evidence="2 3">NBRC 107702</strain>
    </source>
</reference>
<dbReference type="InterPro" id="IPR037523">
    <property type="entry name" value="VOC_core"/>
</dbReference>
<organism evidence="2 3">
    <name type="scientific">Phytohabitans flavus</name>
    <dbReference type="NCBI Taxonomy" id="1076124"/>
    <lineage>
        <taxon>Bacteria</taxon>
        <taxon>Bacillati</taxon>
        <taxon>Actinomycetota</taxon>
        <taxon>Actinomycetes</taxon>
        <taxon>Micromonosporales</taxon>
        <taxon>Micromonosporaceae</taxon>
    </lineage>
</organism>
<dbReference type="KEGG" id="pfla:Pflav_019830"/>
<dbReference type="AlphaFoldDB" id="A0A6F8XP23"/>
<feature type="domain" description="VOC" evidence="1">
    <location>
        <begin position="5"/>
        <end position="125"/>
    </location>
</feature>
<dbReference type="Proteomes" id="UP000502508">
    <property type="component" value="Chromosome"/>
</dbReference>
<sequence length="127" mass="13951">MLSERTPIATLPTADVARARTFYENALGLTPQEEAPNGIMYRCGAGKLFLYQSEFAGTNKATAVTFMVSDEEFDGEVDALRAKGVNFQTFDYEGMQWKDDVMVSDGMRAVWFSDPDGNILNVGTGAM</sequence>
<accession>A0A6F8XP23</accession>
<dbReference type="InterPro" id="IPR029068">
    <property type="entry name" value="Glyas_Bleomycin-R_OHBP_Dase"/>
</dbReference>
<evidence type="ECO:0000313" key="3">
    <source>
        <dbReference type="Proteomes" id="UP000502508"/>
    </source>
</evidence>
<name>A0A6F8XP23_9ACTN</name>
<dbReference type="InterPro" id="IPR004360">
    <property type="entry name" value="Glyas_Fos-R_dOase_dom"/>
</dbReference>
<protein>
    <submittedName>
        <fullName evidence="2">Glyoxalase</fullName>
    </submittedName>
</protein>
<dbReference type="EMBL" id="AP022870">
    <property type="protein sequence ID" value="BCB75573.1"/>
    <property type="molecule type" value="Genomic_DNA"/>
</dbReference>
<reference evidence="2 3" key="2">
    <citation type="submission" date="2020-03" db="EMBL/GenBank/DDBJ databases">
        <authorList>
            <person name="Ichikawa N."/>
            <person name="Kimura A."/>
            <person name="Kitahashi Y."/>
            <person name="Uohara A."/>
        </authorList>
    </citation>
    <scope>NUCLEOTIDE SEQUENCE [LARGE SCALE GENOMIC DNA]</scope>
    <source>
        <strain evidence="2 3">NBRC 107702</strain>
    </source>
</reference>